<gene>
    <name evidence="1" type="ORF">GGQ61_003502</name>
</gene>
<dbReference type="AlphaFoldDB" id="A0A840A2B8"/>
<name>A0A840A2B8_9CAUL</name>
<sequence length="103" mass="10899">MDYANLSSDPASAGLAARRFAAALAQEALLEQTARLEATLTGGLESLLAVEQALDLAWPSAAPTCELIWATEAAPEGLRLRAYDEAGRLLLARAYGRAEVKRG</sequence>
<evidence type="ECO:0000313" key="1">
    <source>
        <dbReference type="EMBL" id="MBB3892766.1"/>
    </source>
</evidence>
<dbReference type="Proteomes" id="UP000530564">
    <property type="component" value="Unassembled WGS sequence"/>
</dbReference>
<protein>
    <submittedName>
        <fullName evidence="1">Uncharacterized protein</fullName>
    </submittedName>
</protein>
<keyword evidence="2" id="KW-1185">Reference proteome</keyword>
<dbReference type="RefSeq" id="WP_183775573.1">
    <property type="nucleotide sequence ID" value="NZ_JACIDK010000005.1"/>
</dbReference>
<comment type="caution">
    <text evidence="1">The sequence shown here is derived from an EMBL/GenBank/DDBJ whole genome shotgun (WGS) entry which is preliminary data.</text>
</comment>
<proteinExistence type="predicted"/>
<reference evidence="1 2" key="1">
    <citation type="submission" date="2020-08" db="EMBL/GenBank/DDBJ databases">
        <title>Genomic Encyclopedia of Type Strains, Phase IV (KMG-IV): sequencing the most valuable type-strain genomes for metagenomic binning, comparative biology and taxonomic classification.</title>
        <authorList>
            <person name="Goeker M."/>
        </authorList>
    </citation>
    <scope>NUCLEOTIDE SEQUENCE [LARGE SCALE GENOMIC DNA]</scope>
    <source>
        <strain evidence="1 2">DSM 21793</strain>
    </source>
</reference>
<evidence type="ECO:0000313" key="2">
    <source>
        <dbReference type="Proteomes" id="UP000530564"/>
    </source>
</evidence>
<dbReference type="EMBL" id="JACIDK010000005">
    <property type="protein sequence ID" value="MBB3892766.1"/>
    <property type="molecule type" value="Genomic_DNA"/>
</dbReference>
<accession>A0A840A2B8</accession>
<organism evidence="1 2">
    <name type="scientific">Phenylobacterium haematophilum</name>
    <dbReference type="NCBI Taxonomy" id="98513"/>
    <lineage>
        <taxon>Bacteria</taxon>
        <taxon>Pseudomonadati</taxon>
        <taxon>Pseudomonadota</taxon>
        <taxon>Alphaproteobacteria</taxon>
        <taxon>Caulobacterales</taxon>
        <taxon>Caulobacteraceae</taxon>
        <taxon>Phenylobacterium</taxon>
    </lineage>
</organism>